<dbReference type="Pfam" id="PF00361">
    <property type="entry name" value="Proton_antipo_M"/>
    <property type="match status" value="1"/>
</dbReference>
<dbReference type="HAMAP" id="MF_00445">
    <property type="entry name" value="NDH1_NuoN_1"/>
    <property type="match status" value="1"/>
</dbReference>
<dbReference type="EC" id="7.1.1.-" evidence="5"/>
<gene>
    <name evidence="5 8" type="primary">nuoN</name>
    <name evidence="8" type="ORF">ACHINZ_2390</name>
</gene>
<evidence type="ECO:0000256" key="6">
    <source>
        <dbReference type="RuleBase" id="RU000320"/>
    </source>
</evidence>
<keyword evidence="4 5" id="KW-0472">Membrane</keyword>
<dbReference type="GO" id="GO:0050136">
    <property type="term" value="F:NADH dehydrogenase (quinone) (non-electrogenic) activity"/>
    <property type="evidence" value="ECO:0007669"/>
    <property type="project" value="UniProtKB-UniRule"/>
</dbReference>
<feature type="transmembrane region" description="Helical" evidence="5">
    <location>
        <begin position="369"/>
        <end position="390"/>
    </location>
</feature>
<evidence type="ECO:0000256" key="2">
    <source>
        <dbReference type="ARBA" id="ARBA00022692"/>
    </source>
</evidence>
<evidence type="ECO:0000256" key="5">
    <source>
        <dbReference type="HAMAP-Rule" id="MF_00445"/>
    </source>
</evidence>
<keyword evidence="5" id="KW-1278">Translocase</keyword>
<feature type="transmembrane region" description="Helical" evidence="5">
    <location>
        <begin position="241"/>
        <end position="261"/>
    </location>
</feature>
<comment type="subcellular location">
    <subcellularLocation>
        <location evidence="5">Cell membrane</location>
        <topology evidence="5">Multi-pass membrane protein</topology>
    </subcellularLocation>
    <subcellularLocation>
        <location evidence="1">Endomembrane system</location>
        <topology evidence="1">Multi-pass membrane protein</topology>
    </subcellularLocation>
    <subcellularLocation>
        <location evidence="6">Membrane</location>
        <topology evidence="6">Multi-pass membrane protein</topology>
    </subcellularLocation>
</comment>
<name>A0AAT9G4E4_9ENTR</name>
<keyword evidence="5" id="KW-0874">Quinone</keyword>
<feature type="transmembrane region" description="Helical" evidence="5">
    <location>
        <begin position="411"/>
        <end position="430"/>
    </location>
</feature>
<dbReference type="AlphaFoldDB" id="A0AAT9G4E4"/>
<protein>
    <recommendedName>
        <fullName evidence="5">NADH-quinone oxidoreductase subunit N</fullName>
        <ecNumber evidence="5">7.1.1.-</ecNumber>
    </recommendedName>
    <alternativeName>
        <fullName evidence="5">NADH dehydrogenase I subunit N</fullName>
    </alternativeName>
    <alternativeName>
        <fullName evidence="5">NDH-1 subunit N</fullName>
    </alternativeName>
</protein>
<feature type="transmembrane region" description="Helical" evidence="5">
    <location>
        <begin position="36"/>
        <end position="55"/>
    </location>
</feature>
<keyword evidence="5" id="KW-1003">Cell membrane</keyword>
<feature type="transmembrane region" description="Helical" evidence="5">
    <location>
        <begin position="102"/>
        <end position="122"/>
    </location>
</feature>
<dbReference type="InterPro" id="IPR010096">
    <property type="entry name" value="NADH-Q_OxRdtase_suN/2"/>
</dbReference>
<organism evidence="8">
    <name type="scientific">Candidatus Aschnera chinzeii</name>
    <dbReference type="NCBI Taxonomy" id="1485666"/>
    <lineage>
        <taxon>Bacteria</taxon>
        <taxon>Pseudomonadati</taxon>
        <taxon>Pseudomonadota</taxon>
        <taxon>Gammaproteobacteria</taxon>
        <taxon>Enterobacterales</taxon>
        <taxon>Enterobacteriaceae</taxon>
        <taxon>Candidatus Aschnera</taxon>
    </lineage>
</organism>
<keyword evidence="3 5" id="KW-1133">Transmembrane helix</keyword>
<dbReference type="PANTHER" id="PTHR22773">
    <property type="entry name" value="NADH DEHYDROGENASE"/>
    <property type="match status" value="1"/>
</dbReference>
<dbReference type="GO" id="GO:0048038">
    <property type="term" value="F:quinone binding"/>
    <property type="evidence" value="ECO:0007669"/>
    <property type="project" value="UniProtKB-KW"/>
</dbReference>
<comment type="catalytic activity">
    <reaction evidence="5">
        <text>a quinone + NADH + 5 H(+)(in) = a quinol + NAD(+) + 4 H(+)(out)</text>
        <dbReference type="Rhea" id="RHEA:57888"/>
        <dbReference type="ChEBI" id="CHEBI:15378"/>
        <dbReference type="ChEBI" id="CHEBI:24646"/>
        <dbReference type="ChEBI" id="CHEBI:57540"/>
        <dbReference type="ChEBI" id="CHEBI:57945"/>
        <dbReference type="ChEBI" id="CHEBI:132124"/>
    </reaction>
</comment>
<feature type="transmembrane region" description="Helical" evidence="5">
    <location>
        <begin position="9"/>
        <end position="30"/>
    </location>
</feature>
<dbReference type="GO" id="GO:0008137">
    <property type="term" value="F:NADH dehydrogenase (ubiquinone) activity"/>
    <property type="evidence" value="ECO:0007669"/>
    <property type="project" value="InterPro"/>
</dbReference>
<reference evidence="8" key="1">
    <citation type="journal article" date="2023" name="Front. Microbiol.">
        <title>Genome analysis of Candidatus Aschnera chinzeii, the bacterial endosymbiont of the blood-sucking bat fly Penicillidia jenynsii (Insecta: Diptera: Nycteribiidae).</title>
        <authorList>
            <person name="Koga R."/>
            <person name="Moriyama M."/>
            <person name="Nozaki T."/>
            <person name="Fukatsu T."/>
        </authorList>
    </citation>
    <scope>NUCLEOTIDE SEQUENCE</scope>
    <source>
        <strain evidence="8">Kw-01</strain>
    </source>
</reference>
<evidence type="ECO:0000256" key="4">
    <source>
        <dbReference type="ARBA" id="ARBA00023136"/>
    </source>
</evidence>
<comment type="subunit">
    <text evidence="5">NDH-1 is composed of 13 different subunits. Subunits NuoA, H, J, K, L, M, N constitute the membrane sector of the complex.</text>
</comment>
<comment type="function">
    <text evidence="5">NDH-1 shuttles electrons from NADH, via FMN and iron-sulfur (Fe-S) centers, to quinones in the respiratory chain. The immediate electron acceptor for the enzyme in this species is believed to be ubiquinone. Couples the redox reaction to proton translocation (for every two electrons transferred, four hydrogen ions are translocated across the cytoplasmic membrane), and thus conserves the redox energy in a proton gradient.</text>
</comment>
<reference evidence="8" key="2">
    <citation type="submission" date="2023-10" db="EMBL/GenBank/DDBJ databases">
        <authorList>
            <person name="Koga R."/>
            <person name="Fukatsu T."/>
        </authorList>
    </citation>
    <scope>NUCLEOTIDE SEQUENCE</scope>
    <source>
        <strain evidence="8">Kw-01</strain>
    </source>
</reference>
<keyword evidence="5" id="KW-0830">Ubiquinone</keyword>
<feature type="domain" description="NADH:quinone oxidoreductase/Mrp antiporter transmembrane" evidence="7">
    <location>
        <begin position="126"/>
        <end position="425"/>
    </location>
</feature>
<feature type="transmembrane region" description="Helical" evidence="5">
    <location>
        <begin position="129"/>
        <end position="150"/>
    </location>
</feature>
<feature type="transmembrane region" description="Helical" evidence="5">
    <location>
        <begin position="205"/>
        <end position="229"/>
    </location>
</feature>
<dbReference type="GO" id="GO:0042773">
    <property type="term" value="P:ATP synthesis coupled electron transport"/>
    <property type="evidence" value="ECO:0007669"/>
    <property type="project" value="InterPro"/>
</dbReference>
<feature type="transmembrane region" description="Helical" evidence="5">
    <location>
        <begin position="75"/>
        <end position="96"/>
    </location>
</feature>
<feature type="transmembrane region" description="Helical" evidence="5">
    <location>
        <begin position="273"/>
        <end position="294"/>
    </location>
</feature>
<keyword evidence="2 5" id="KW-0812">Transmembrane</keyword>
<evidence type="ECO:0000256" key="3">
    <source>
        <dbReference type="ARBA" id="ARBA00022989"/>
    </source>
</evidence>
<sequence>MVSISFDKLFAIFPILIIAMIIIIIMIIIICHRNHLINIIIIISSYSVALLYCIFIKKNLPLQITTLIYIDKISIFYTIIILISSIATIIISYLWYKKNKNIHEIDEFCLLLIIASIGAILLTMTTNLITFFIGIEMISIPIFGLISYGSNYHLTLEANIKYIILSVATSSILLFGIGLMYIELGNFNLFMFKPQFIKDITSQPLLMLSFGLILSSIGFKLAIVPFQTWAPDVYQVSPTPLILFLTTVSKISVFIILMRLIILLDITKNQQVIIVLTFITISTILLGNLLAITQSNIKRMLSYSSMSHIGYLIIPLISTKINNIELQNIISLYIISYMFANIGIFYIINNIANKIKNNDPYNIKNFFGIFYYQPKLTIILTILVLSLAGIPSTLGFISKMQIIFFTITNKLWLITLTILISSIISLIYYMKFISILYIEKEIIIDLQNFYKKTNTIITIIISGLCAVILLIFGILPEYLLNIITSYFTS</sequence>
<accession>A0AAT9G4E4</accession>
<evidence type="ECO:0000256" key="1">
    <source>
        <dbReference type="ARBA" id="ARBA00004127"/>
    </source>
</evidence>
<dbReference type="GO" id="GO:0005886">
    <property type="term" value="C:plasma membrane"/>
    <property type="evidence" value="ECO:0007669"/>
    <property type="project" value="UniProtKB-SubCell"/>
</dbReference>
<keyword evidence="5" id="KW-0813">Transport</keyword>
<keyword evidence="5" id="KW-0520">NAD</keyword>
<feature type="transmembrane region" description="Helical" evidence="5">
    <location>
        <begin position="330"/>
        <end position="349"/>
    </location>
</feature>
<feature type="transmembrane region" description="Helical" evidence="5">
    <location>
        <begin position="456"/>
        <end position="480"/>
    </location>
</feature>
<dbReference type="GO" id="GO:0012505">
    <property type="term" value="C:endomembrane system"/>
    <property type="evidence" value="ECO:0007669"/>
    <property type="project" value="UniProtKB-SubCell"/>
</dbReference>
<evidence type="ECO:0000259" key="7">
    <source>
        <dbReference type="Pfam" id="PF00361"/>
    </source>
</evidence>
<comment type="similarity">
    <text evidence="5">Belongs to the complex I subunit 2 family.</text>
</comment>
<evidence type="ECO:0000313" key="8">
    <source>
        <dbReference type="EMBL" id="BET44567.1"/>
    </source>
</evidence>
<dbReference type="InterPro" id="IPR001750">
    <property type="entry name" value="ND/Mrp_TM"/>
</dbReference>
<feature type="transmembrane region" description="Helical" evidence="5">
    <location>
        <begin position="162"/>
        <end position="184"/>
    </location>
</feature>
<dbReference type="EMBL" id="AP028961">
    <property type="protein sequence ID" value="BET44567.1"/>
    <property type="molecule type" value="Genomic_DNA"/>
</dbReference>
<proteinExistence type="inferred from homology"/>